<dbReference type="PANTHER" id="PTHR45586">
    <property type="entry name" value="TPR REPEAT-CONTAINING PROTEIN PA4667"/>
    <property type="match status" value="1"/>
</dbReference>
<proteinExistence type="predicted"/>
<organism evidence="5 6">
    <name type="scientific">Xylanibacter muris</name>
    <dbReference type="NCBI Taxonomy" id="2736290"/>
    <lineage>
        <taxon>Bacteria</taxon>
        <taxon>Pseudomonadati</taxon>
        <taxon>Bacteroidota</taxon>
        <taxon>Bacteroidia</taxon>
        <taxon>Bacteroidales</taxon>
        <taxon>Prevotellaceae</taxon>
        <taxon>Xylanibacter</taxon>
    </lineage>
</organism>
<dbReference type="SUPFAM" id="SSF48452">
    <property type="entry name" value="TPR-like"/>
    <property type="match status" value="2"/>
</dbReference>
<dbReference type="InterPro" id="IPR019734">
    <property type="entry name" value="TPR_rpt"/>
</dbReference>
<keyword evidence="4" id="KW-0732">Signal</keyword>
<sequence length="511" mass="58230">MMKAVKYLFVIVSVFNLPLTVNAQQTKDPKAVVVAFKTVCKGFSAKEMDVFFQENLYRQHRQNPEVLTGVAEAFLRNTGVTDTLYSAKYAAEAMAVNPAYGPAYALMADIAYAKRDTLEVEKWLEKGMSAASNSPLCYIRYARLYGINKGNEAKMKEVMERLKSNVPDYPVYRDMARIYEERINRSIGSESYNLTEAVQNYEKEVQDSLAMEDASLFINHIYGTGVTQNSGGGKDAARATFRRVMDLCRFWLEKYPRSASFNRMGFYSAFNTDEWDEAISFADALFHRSDFADITADDVKFYAASYKGKKNYPKAVELYDEYLLRDNITVFQKAQVYGGQAECYIEMGDYDKAAQCYGTASETDADNKYAYLCQLAEMYKTKAEELNGKDKVDAYNTAVDIFMTVAEGSAKDDERALYACFIIINDMLKDKERVRPVLEKIISVFEAKGDKSIFGLEGKAQIYKMTALSYYEKKAYSKAYYYFESSLKCNPEDKDVANAVKVLKPYARRRR</sequence>
<dbReference type="PANTHER" id="PTHR45586:SF1">
    <property type="entry name" value="LIPOPOLYSACCHARIDE ASSEMBLY PROTEIN B"/>
    <property type="match status" value="1"/>
</dbReference>
<evidence type="ECO:0000313" key="6">
    <source>
        <dbReference type="Proteomes" id="UP000714420"/>
    </source>
</evidence>
<evidence type="ECO:0000256" key="1">
    <source>
        <dbReference type="ARBA" id="ARBA00022737"/>
    </source>
</evidence>
<feature type="repeat" description="TPR" evidence="3">
    <location>
        <begin position="460"/>
        <end position="493"/>
    </location>
</feature>
<name>A0ABX2ARC4_9BACT</name>
<dbReference type="Gene3D" id="1.25.40.10">
    <property type="entry name" value="Tetratricopeptide repeat domain"/>
    <property type="match status" value="2"/>
</dbReference>
<dbReference type="InterPro" id="IPR011990">
    <property type="entry name" value="TPR-like_helical_dom_sf"/>
</dbReference>
<dbReference type="Pfam" id="PF13174">
    <property type="entry name" value="TPR_6"/>
    <property type="match status" value="1"/>
</dbReference>
<dbReference type="Proteomes" id="UP000714420">
    <property type="component" value="Unassembled WGS sequence"/>
</dbReference>
<gene>
    <name evidence="5" type="ORF">HPS56_09135</name>
</gene>
<evidence type="ECO:0000256" key="3">
    <source>
        <dbReference type="PROSITE-ProRule" id="PRU00339"/>
    </source>
</evidence>
<protein>
    <submittedName>
        <fullName evidence="5">Tetratricopeptide repeat protein</fullName>
    </submittedName>
</protein>
<feature type="chain" id="PRO_5046128999" evidence="4">
    <location>
        <begin position="24"/>
        <end position="511"/>
    </location>
</feature>
<accession>A0ABX2ARC4</accession>
<keyword evidence="2 3" id="KW-0802">TPR repeat</keyword>
<dbReference type="SMART" id="SM00028">
    <property type="entry name" value="TPR"/>
    <property type="match status" value="2"/>
</dbReference>
<reference evidence="5 6" key="1">
    <citation type="submission" date="2020-05" db="EMBL/GenBank/DDBJ databases">
        <title>Distinct polysaccharide utilization as determinants for interspecies competition between intestinal Prevotella spp.</title>
        <authorList>
            <person name="Galvez E.J.C."/>
            <person name="Iljazovic A."/>
            <person name="Strowig T."/>
        </authorList>
    </citation>
    <scope>NUCLEOTIDE SEQUENCE [LARGE SCALE GENOMIC DNA]</scope>
    <source>
        <strain evidence="5 6">PMUR</strain>
    </source>
</reference>
<keyword evidence="6" id="KW-1185">Reference proteome</keyword>
<evidence type="ECO:0000313" key="5">
    <source>
        <dbReference type="EMBL" id="NPD92501.1"/>
    </source>
</evidence>
<dbReference type="PROSITE" id="PS50005">
    <property type="entry name" value="TPR"/>
    <property type="match status" value="2"/>
</dbReference>
<evidence type="ECO:0000256" key="4">
    <source>
        <dbReference type="SAM" id="SignalP"/>
    </source>
</evidence>
<dbReference type="RefSeq" id="WP_172275833.1">
    <property type="nucleotide sequence ID" value="NZ_CASGMU010000008.1"/>
</dbReference>
<feature type="signal peptide" evidence="4">
    <location>
        <begin position="1"/>
        <end position="23"/>
    </location>
</feature>
<comment type="caution">
    <text evidence="5">The sequence shown here is derived from an EMBL/GenBank/DDBJ whole genome shotgun (WGS) entry which is preliminary data.</text>
</comment>
<dbReference type="InterPro" id="IPR051012">
    <property type="entry name" value="CellSynth/LPSAsmb/PSIAsmb"/>
</dbReference>
<evidence type="ECO:0000256" key="2">
    <source>
        <dbReference type="ARBA" id="ARBA00022803"/>
    </source>
</evidence>
<feature type="repeat" description="TPR" evidence="3">
    <location>
        <begin position="334"/>
        <end position="367"/>
    </location>
</feature>
<dbReference type="EMBL" id="JABKKF010000008">
    <property type="protein sequence ID" value="NPD92501.1"/>
    <property type="molecule type" value="Genomic_DNA"/>
</dbReference>
<keyword evidence="1" id="KW-0677">Repeat</keyword>